<comment type="caution">
    <text evidence="2">The sequence shown here is derived from an EMBL/GenBank/DDBJ whole genome shotgun (WGS) entry which is preliminary data.</text>
</comment>
<evidence type="ECO:0000256" key="1">
    <source>
        <dbReference type="SAM" id="MobiDB-lite"/>
    </source>
</evidence>
<evidence type="ECO:0000313" key="3">
    <source>
        <dbReference type="Proteomes" id="UP001382904"/>
    </source>
</evidence>
<keyword evidence="3" id="KW-1185">Reference proteome</keyword>
<feature type="region of interest" description="Disordered" evidence="1">
    <location>
        <begin position="1"/>
        <end position="30"/>
    </location>
</feature>
<reference evidence="2 3" key="1">
    <citation type="submission" date="2024-03" db="EMBL/GenBank/DDBJ databases">
        <title>Novel Streptomyces species of biotechnological and ecological value are a feature of Machair soil.</title>
        <authorList>
            <person name="Prole J.R."/>
            <person name="Goodfellow M."/>
            <person name="Allenby N."/>
            <person name="Ward A.C."/>
        </authorList>
    </citation>
    <scope>NUCLEOTIDE SEQUENCE [LARGE SCALE GENOMIC DNA]</scope>
    <source>
        <strain evidence="2 3">MS1.HAVA.3</strain>
    </source>
</reference>
<accession>A0ABU8U1A0</accession>
<evidence type="ECO:0000313" key="2">
    <source>
        <dbReference type="EMBL" id="MEJ8641650.1"/>
    </source>
</evidence>
<name>A0ABU8U1A0_9ACTN</name>
<dbReference type="Proteomes" id="UP001382904">
    <property type="component" value="Unassembled WGS sequence"/>
</dbReference>
<organism evidence="2 3">
    <name type="scientific">Streptomyces caledonius</name>
    <dbReference type="NCBI Taxonomy" id="3134107"/>
    <lineage>
        <taxon>Bacteria</taxon>
        <taxon>Bacillati</taxon>
        <taxon>Actinomycetota</taxon>
        <taxon>Actinomycetes</taxon>
        <taxon>Kitasatosporales</taxon>
        <taxon>Streptomycetaceae</taxon>
        <taxon>Streptomyces</taxon>
    </lineage>
</organism>
<sequence length="75" mass="7776">MVRTPRPGSLPATPTASTLNWRAGRPPSSPGFTVTTMGAPFDVRNCSDPHEYDAAALLASAVAGRDLPLGIGLRS</sequence>
<proteinExistence type="predicted"/>
<dbReference type="EMBL" id="JBBKAM010000002">
    <property type="protein sequence ID" value="MEJ8641650.1"/>
    <property type="molecule type" value="Genomic_DNA"/>
</dbReference>
<protein>
    <submittedName>
        <fullName evidence="2">Uncharacterized protein</fullName>
    </submittedName>
</protein>
<gene>
    <name evidence="2" type="ORF">WKI68_09570</name>
</gene>